<reference evidence="2 3" key="1">
    <citation type="submission" date="2018-11" db="EMBL/GenBank/DDBJ databases">
        <title>Genomic Encyclopedia of Type Strains, Phase IV (KMG-IV): sequencing the most valuable type-strain genomes for metagenomic binning, comparative biology and taxonomic classification.</title>
        <authorList>
            <person name="Goeker M."/>
        </authorList>
    </citation>
    <scope>NUCLEOTIDE SEQUENCE [LARGE SCALE GENOMIC DNA]</scope>
    <source>
        <strain evidence="2 3">DSM 5900</strain>
    </source>
</reference>
<dbReference type="AlphaFoldDB" id="A0A3N1KSA0"/>
<keyword evidence="1" id="KW-1133">Transmembrane helix</keyword>
<dbReference type="RefSeq" id="WP_123695019.1">
    <property type="nucleotide sequence ID" value="NZ_AP019700.1"/>
</dbReference>
<comment type="caution">
    <text evidence="2">The sequence shown here is derived from an EMBL/GenBank/DDBJ whole genome shotgun (WGS) entry which is preliminary data.</text>
</comment>
<keyword evidence="1" id="KW-0812">Transmembrane</keyword>
<dbReference type="Proteomes" id="UP000278222">
    <property type="component" value="Unassembled WGS sequence"/>
</dbReference>
<evidence type="ECO:0000313" key="2">
    <source>
        <dbReference type="EMBL" id="ROP81270.1"/>
    </source>
</evidence>
<protein>
    <submittedName>
        <fullName evidence="2">Uncharacterized protein</fullName>
    </submittedName>
</protein>
<dbReference type="EMBL" id="RJKX01000018">
    <property type="protein sequence ID" value="ROP81270.1"/>
    <property type="molecule type" value="Genomic_DNA"/>
</dbReference>
<evidence type="ECO:0000313" key="3">
    <source>
        <dbReference type="Proteomes" id="UP000278222"/>
    </source>
</evidence>
<proteinExistence type="predicted"/>
<gene>
    <name evidence="2" type="ORF">EDC65_5126</name>
</gene>
<sequence>MLLLAVVLTGATLTMILGVTLWRRSPWGGERVLAAGLLLLGLVFAWIASMPHVGGTEDRIVSAARAKASAAWQAAHPVSR</sequence>
<keyword evidence="1" id="KW-0472">Membrane</keyword>
<evidence type="ECO:0000256" key="1">
    <source>
        <dbReference type="SAM" id="Phobius"/>
    </source>
</evidence>
<keyword evidence="3" id="KW-1185">Reference proteome</keyword>
<feature type="transmembrane region" description="Helical" evidence="1">
    <location>
        <begin position="34"/>
        <end position="53"/>
    </location>
</feature>
<name>A0A3N1KSA0_9PROT</name>
<organism evidence="2 3">
    <name type="scientific">Stella humosa</name>
    <dbReference type="NCBI Taxonomy" id="94"/>
    <lineage>
        <taxon>Bacteria</taxon>
        <taxon>Pseudomonadati</taxon>
        <taxon>Pseudomonadota</taxon>
        <taxon>Alphaproteobacteria</taxon>
        <taxon>Rhodospirillales</taxon>
        <taxon>Stellaceae</taxon>
        <taxon>Stella</taxon>
    </lineage>
</organism>
<accession>A0A3N1KSA0</accession>